<comment type="caution">
    <text evidence="2">The sequence shown here is derived from an EMBL/GenBank/DDBJ whole genome shotgun (WGS) entry which is preliminary data.</text>
</comment>
<proteinExistence type="predicted"/>
<feature type="region of interest" description="Disordered" evidence="1">
    <location>
        <begin position="131"/>
        <end position="152"/>
    </location>
</feature>
<organism evidence="2 3">
    <name type="scientific">Pokkaliibacter plantistimulans</name>
    <dbReference type="NCBI Taxonomy" id="1635171"/>
    <lineage>
        <taxon>Bacteria</taxon>
        <taxon>Pseudomonadati</taxon>
        <taxon>Pseudomonadota</taxon>
        <taxon>Gammaproteobacteria</taxon>
        <taxon>Oceanospirillales</taxon>
        <taxon>Balneatrichaceae</taxon>
        <taxon>Pokkaliibacter</taxon>
    </lineage>
</organism>
<accession>A0ABX5LV90</accession>
<protein>
    <submittedName>
        <fullName evidence="2">Uncharacterized protein</fullName>
    </submittedName>
</protein>
<name>A0ABX5LV90_9GAMM</name>
<gene>
    <name evidence="2" type="ORF">WH50_14720</name>
</gene>
<dbReference type="Proteomes" id="UP000248090">
    <property type="component" value="Unassembled WGS sequence"/>
</dbReference>
<sequence>MNRLESLIPITAFSSRKPPSGKHKMRLAVATNAESGSLRSPQDQRTAANGLRPAIARISVLSAAPNCHGAIQIYRNLSMQFDSLTQDRSTGRSIVYRQLGYGFGLMAYTGARLDFIDDLALHEDLQSLASEESFAPKQRQPDPISSKLHWGA</sequence>
<evidence type="ECO:0000256" key="1">
    <source>
        <dbReference type="SAM" id="MobiDB-lite"/>
    </source>
</evidence>
<dbReference type="EMBL" id="LAPT01000073">
    <property type="protein sequence ID" value="PXF30549.1"/>
    <property type="molecule type" value="Genomic_DNA"/>
</dbReference>
<evidence type="ECO:0000313" key="2">
    <source>
        <dbReference type="EMBL" id="PXF30549.1"/>
    </source>
</evidence>
<reference evidence="2 3" key="1">
    <citation type="submission" date="2015-03" db="EMBL/GenBank/DDBJ databases">
        <authorList>
            <person name="Krishnan R."/>
            <person name="Midha S."/>
            <person name="Patil P.B."/>
            <person name="Rameshkumar N."/>
        </authorList>
    </citation>
    <scope>NUCLEOTIDE SEQUENCE [LARGE SCALE GENOMIC DNA]</scope>
    <source>
        <strain evidence="2 3">L1E11</strain>
    </source>
</reference>
<keyword evidence="3" id="KW-1185">Reference proteome</keyword>
<evidence type="ECO:0000313" key="3">
    <source>
        <dbReference type="Proteomes" id="UP000248090"/>
    </source>
</evidence>